<feature type="transmembrane region" description="Helical" evidence="2">
    <location>
        <begin position="308"/>
        <end position="328"/>
    </location>
</feature>
<evidence type="ECO:0000313" key="5">
    <source>
        <dbReference type="Proteomes" id="UP000192277"/>
    </source>
</evidence>
<dbReference type="InterPro" id="IPR002641">
    <property type="entry name" value="PNPLA_dom"/>
</dbReference>
<feature type="transmembrane region" description="Helical" evidence="2">
    <location>
        <begin position="452"/>
        <end position="474"/>
    </location>
</feature>
<dbReference type="Pfam" id="PF01734">
    <property type="entry name" value="Patatin"/>
    <property type="match status" value="1"/>
</dbReference>
<feature type="domain" description="PNPLA" evidence="3">
    <location>
        <begin position="580"/>
        <end position="808"/>
    </location>
</feature>
<feature type="transmembrane region" description="Helical" evidence="2">
    <location>
        <begin position="365"/>
        <end position="385"/>
    </location>
</feature>
<comment type="caution">
    <text evidence="4">The sequence shown here is derived from an EMBL/GenBank/DDBJ whole genome shotgun (WGS) entry which is preliminary data.</text>
</comment>
<reference evidence="4 5" key="1">
    <citation type="submission" date="2016-04" db="EMBL/GenBank/DDBJ databases">
        <authorList>
            <person name="Chen L."/>
            <person name="Zhuang W."/>
            <person name="Wang G."/>
        </authorList>
    </citation>
    <scope>NUCLEOTIDE SEQUENCE [LARGE SCALE GENOMIC DNA]</scope>
    <source>
        <strain evidence="5">GR20</strain>
    </source>
</reference>
<evidence type="ECO:0000256" key="2">
    <source>
        <dbReference type="SAM" id="Phobius"/>
    </source>
</evidence>
<feature type="transmembrane region" description="Helical" evidence="2">
    <location>
        <begin position="391"/>
        <end position="410"/>
    </location>
</feature>
<feature type="transmembrane region" description="Helical" evidence="2">
    <location>
        <begin position="334"/>
        <end position="353"/>
    </location>
</feature>
<feature type="transmembrane region" description="Helical" evidence="2">
    <location>
        <begin position="480"/>
        <end position="500"/>
    </location>
</feature>
<evidence type="ECO:0000256" key="1">
    <source>
        <dbReference type="ARBA" id="ARBA00023098"/>
    </source>
</evidence>
<sequence length="970" mass="109613">MKRILPVLLVGLVSFTLIVSYLSLQNDRAADGKKAFQFTTFNRSDSAGANTILDFWKEDVRRSNAVTSLIKLDYIFMLVYLSFFLFIIYRLHANEKRRWMRAILKVGGVALLIGTAIDAVQDNKISHIIQFNESAVDMRGYTYSKFTFIGVAILSTLFVLIPRAPITFSSAKVSVKVFLEGARSLLSQFLKSIWIFFPGIIFLVLCIAALWLAGQGKDFIVAFANSKTDVINYDGVHWNYSRIVFFMAIGFWSYVSWYSSRIIYYIKEKKHEEPVAEISKAIGKSIPSQGKTYPNVYKSFLVEFPKTIGNTCFLVLELAILQSPLVVLAMQSKWAVLLLLELILAFYFLNKWIGNWMSKSPQNESAFRFLFNVLGVVFLVSLVVISFGQSVGFWSILLLIILLHIVYIFYTSLHRKNVSQVPAPPPAPAPVRISNTKRIMAYFCIPPLETGYYTWFLITSVMGIGCYLGIIWSLTFARVVGPFSSVLLAFGVLLIFGNFITALSVKYKLNFHFLLFLLASSIGMYENHCVRQKKLQDVNKVTIKKADRAEFKPYLLAWLQKNAPLNDSTSKIDMYFVMSNGGASRSGYWTASVLGRLEDLAVRSDGRRFSDQVFCLSGTSGGGVGVASYFSMLGNKGTITSRSRYEQSLQAYLKQDYFTYTFAYLLGPDYFHYIIPGLKLLTASDRGAKLEESFEASCQTDTPLYKIPFNENFSSFPALDKNGKIKYPILCINTTRVQDGNPGVVTNLRMDSATFNNRVDVVKLLDDTMDISMASGSILGARFPYLSPAGKIKDNYFVDGGYFDNSGAGVVQELIRAIIVTGEKASRNNEPIGKLIKRVRFHVIHIVNSPIEVDSTGIKSIPPFKNDLLAPVLTILGAYDMQTTVNDGRLINYLNDLRDYDSFPADYKRVSLYKSKDEWDNDKNLHRFYNAEPPYAMNWFMSDTTARRINIRLQENPNLNAIIREIKSNR</sequence>
<dbReference type="SUPFAM" id="SSF52151">
    <property type="entry name" value="FabD/lysophospholipase-like"/>
    <property type="match status" value="1"/>
</dbReference>
<dbReference type="Gene3D" id="3.40.1090.10">
    <property type="entry name" value="Cytosolic phospholipase A2 catalytic domain"/>
    <property type="match status" value="1"/>
</dbReference>
<keyword evidence="2" id="KW-0472">Membrane</keyword>
<feature type="transmembrane region" description="Helical" evidence="2">
    <location>
        <begin position="141"/>
        <end position="161"/>
    </location>
</feature>
<keyword evidence="5" id="KW-1185">Reference proteome</keyword>
<name>A0ABX3P0P2_9BACT</name>
<dbReference type="EMBL" id="LWBO01000007">
    <property type="protein sequence ID" value="OQP50069.1"/>
    <property type="molecule type" value="Genomic_DNA"/>
</dbReference>
<gene>
    <name evidence="4" type="ORF">A4D02_26910</name>
</gene>
<keyword evidence="2" id="KW-0812">Transmembrane</keyword>
<feature type="transmembrane region" description="Helical" evidence="2">
    <location>
        <begin position="7"/>
        <end position="24"/>
    </location>
</feature>
<accession>A0ABX3P0P2</accession>
<keyword evidence="2" id="KW-1133">Transmembrane helix</keyword>
<feature type="transmembrane region" description="Helical" evidence="2">
    <location>
        <begin position="193"/>
        <end position="213"/>
    </location>
</feature>
<dbReference type="Proteomes" id="UP000192277">
    <property type="component" value="Unassembled WGS sequence"/>
</dbReference>
<proteinExistence type="predicted"/>
<dbReference type="RefSeq" id="WP_014219388.1">
    <property type="nucleotide sequence ID" value="NZ_LWBO01000007.1"/>
</dbReference>
<feature type="transmembrane region" description="Helical" evidence="2">
    <location>
        <begin position="243"/>
        <end position="260"/>
    </location>
</feature>
<dbReference type="InterPro" id="IPR016035">
    <property type="entry name" value="Acyl_Trfase/lysoPLipase"/>
</dbReference>
<evidence type="ECO:0000259" key="3">
    <source>
        <dbReference type="Pfam" id="PF01734"/>
    </source>
</evidence>
<organism evidence="4 5">
    <name type="scientific">Niastella koreensis</name>
    <dbReference type="NCBI Taxonomy" id="354356"/>
    <lineage>
        <taxon>Bacteria</taxon>
        <taxon>Pseudomonadati</taxon>
        <taxon>Bacteroidota</taxon>
        <taxon>Chitinophagia</taxon>
        <taxon>Chitinophagales</taxon>
        <taxon>Chitinophagaceae</taxon>
        <taxon>Niastella</taxon>
    </lineage>
</organism>
<feature type="transmembrane region" description="Helical" evidence="2">
    <location>
        <begin position="74"/>
        <end position="91"/>
    </location>
</feature>
<evidence type="ECO:0000313" key="4">
    <source>
        <dbReference type="EMBL" id="OQP50069.1"/>
    </source>
</evidence>
<keyword evidence="1" id="KW-0443">Lipid metabolism</keyword>
<protein>
    <recommendedName>
        <fullName evidence="3">PNPLA domain-containing protein</fullName>
    </recommendedName>
</protein>